<sequence>MDVERLMRLKGTVQATQAESGPASGQGLIAAYPRIREEVCEAVGAELTDELARLFPAELATSGRPWKAQAEEVETLLAQIAGWLGGIIEAEAD</sequence>
<protein>
    <submittedName>
        <fullName evidence="1">Uncharacterized protein</fullName>
    </submittedName>
</protein>
<proteinExistence type="predicted"/>
<evidence type="ECO:0000313" key="1">
    <source>
        <dbReference type="EMBL" id="KKL15011.1"/>
    </source>
</evidence>
<accession>A0A0F9DB80</accession>
<organism evidence="1">
    <name type="scientific">marine sediment metagenome</name>
    <dbReference type="NCBI Taxonomy" id="412755"/>
    <lineage>
        <taxon>unclassified sequences</taxon>
        <taxon>metagenomes</taxon>
        <taxon>ecological metagenomes</taxon>
    </lineage>
</organism>
<comment type="caution">
    <text evidence="1">The sequence shown here is derived from an EMBL/GenBank/DDBJ whole genome shotgun (WGS) entry which is preliminary data.</text>
</comment>
<gene>
    <name evidence="1" type="ORF">LCGC14_2509880</name>
</gene>
<name>A0A0F9DB80_9ZZZZ</name>
<reference evidence="1" key="1">
    <citation type="journal article" date="2015" name="Nature">
        <title>Complex archaea that bridge the gap between prokaryotes and eukaryotes.</title>
        <authorList>
            <person name="Spang A."/>
            <person name="Saw J.H."/>
            <person name="Jorgensen S.L."/>
            <person name="Zaremba-Niedzwiedzka K."/>
            <person name="Martijn J."/>
            <person name="Lind A.E."/>
            <person name="van Eijk R."/>
            <person name="Schleper C."/>
            <person name="Guy L."/>
            <person name="Ettema T.J."/>
        </authorList>
    </citation>
    <scope>NUCLEOTIDE SEQUENCE</scope>
</reference>
<dbReference type="EMBL" id="LAZR01040230">
    <property type="protein sequence ID" value="KKL15011.1"/>
    <property type="molecule type" value="Genomic_DNA"/>
</dbReference>
<feature type="non-terminal residue" evidence="1">
    <location>
        <position position="93"/>
    </location>
</feature>
<dbReference type="AlphaFoldDB" id="A0A0F9DB80"/>